<evidence type="ECO:0000313" key="1">
    <source>
        <dbReference type="EMBL" id="KAG5581261.1"/>
    </source>
</evidence>
<dbReference type="Proteomes" id="UP000824120">
    <property type="component" value="Chromosome 10"/>
</dbReference>
<dbReference type="AlphaFoldDB" id="A0A9J5X1E4"/>
<dbReference type="OrthoDB" id="1304678at2759"/>
<comment type="caution">
    <text evidence="1">The sequence shown here is derived from an EMBL/GenBank/DDBJ whole genome shotgun (WGS) entry which is preliminary data.</text>
</comment>
<keyword evidence="2" id="KW-1185">Reference proteome</keyword>
<accession>A0A9J5X1E4</accession>
<dbReference type="EMBL" id="JACXVP010000010">
    <property type="protein sequence ID" value="KAG5581261.1"/>
    <property type="molecule type" value="Genomic_DNA"/>
</dbReference>
<gene>
    <name evidence="1" type="ORF">H5410_051888</name>
</gene>
<evidence type="ECO:0000313" key="2">
    <source>
        <dbReference type="Proteomes" id="UP000824120"/>
    </source>
</evidence>
<sequence length="134" mass="15541">MLAMFPNDAQENDCATSYEDLMSLHGDSDDEYHKRSTVLLHLDIWRIQNLNIRFKKNESTGGRQFVRCQVSNGSYFHQSLITMNLSKIKTIGLDHCWGKQRDNNTIDSGVLSKKYIEEFRINPSWGVKKNSKLK</sequence>
<proteinExistence type="predicted"/>
<name>A0A9J5X1E4_SOLCO</name>
<protein>
    <submittedName>
        <fullName evidence="1">Uncharacterized protein</fullName>
    </submittedName>
</protein>
<organism evidence="1 2">
    <name type="scientific">Solanum commersonii</name>
    <name type="common">Commerson's wild potato</name>
    <name type="synonym">Commerson's nightshade</name>
    <dbReference type="NCBI Taxonomy" id="4109"/>
    <lineage>
        <taxon>Eukaryota</taxon>
        <taxon>Viridiplantae</taxon>
        <taxon>Streptophyta</taxon>
        <taxon>Embryophyta</taxon>
        <taxon>Tracheophyta</taxon>
        <taxon>Spermatophyta</taxon>
        <taxon>Magnoliopsida</taxon>
        <taxon>eudicotyledons</taxon>
        <taxon>Gunneridae</taxon>
        <taxon>Pentapetalae</taxon>
        <taxon>asterids</taxon>
        <taxon>lamiids</taxon>
        <taxon>Solanales</taxon>
        <taxon>Solanaceae</taxon>
        <taxon>Solanoideae</taxon>
        <taxon>Solaneae</taxon>
        <taxon>Solanum</taxon>
    </lineage>
</organism>
<reference evidence="1 2" key="1">
    <citation type="submission" date="2020-09" db="EMBL/GenBank/DDBJ databases">
        <title>De no assembly of potato wild relative species, Solanum commersonii.</title>
        <authorList>
            <person name="Cho K."/>
        </authorList>
    </citation>
    <scope>NUCLEOTIDE SEQUENCE [LARGE SCALE GENOMIC DNA]</scope>
    <source>
        <strain evidence="1">LZ3.2</strain>
        <tissue evidence="1">Leaf</tissue>
    </source>
</reference>